<dbReference type="Proteomes" id="UP001152087">
    <property type="component" value="Unassembled WGS sequence"/>
</dbReference>
<name>A0A9W8V163_9HYPO</name>
<dbReference type="AlphaFoldDB" id="A0A9W8V163"/>
<accession>A0A9W8V163</accession>
<dbReference type="OrthoDB" id="5081014at2759"/>
<evidence type="ECO:0000313" key="2">
    <source>
        <dbReference type="Proteomes" id="UP001152087"/>
    </source>
</evidence>
<sequence>MASNTSSTDAVCYLNLSEKAASNNSSTNGNNRNAVALPVAVPEDRQYSLSRYLAPSNQLAPDHPEYRLRAPMAFKPQVSNRESRRQNKRRMEAILRAVEAKLNSSG</sequence>
<proteinExistence type="predicted"/>
<dbReference type="EMBL" id="JAOQAV010000021">
    <property type="protein sequence ID" value="KAJ4186205.1"/>
    <property type="molecule type" value="Genomic_DNA"/>
</dbReference>
<reference evidence="1" key="1">
    <citation type="submission" date="2022-09" db="EMBL/GenBank/DDBJ databases">
        <title>Fusarium specimens isolated from Avocado Roots.</title>
        <authorList>
            <person name="Stajich J."/>
            <person name="Roper C."/>
            <person name="Heimlech-Rivalta G."/>
        </authorList>
    </citation>
    <scope>NUCLEOTIDE SEQUENCE</scope>
    <source>
        <strain evidence="1">A02</strain>
    </source>
</reference>
<evidence type="ECO:0000313" key="1">
    <source>
        <dbReference type="EMBL" id="KAJ4186205.1"/>
    </source>
</evidence>
<organism evidence="1 2">
    <name type="scientific">Fusarium falciforme</name>
    <dbReference type="NCBI Taxonomy" id="195108"/>
    <lineage>
        <taxon>Eukaryota</taxon>
        <taxon>Fungi</taxon>
        <taxon>Dikarya</taxon>
        <taxon>Ascomycota</taxon>
        <taxon>Pezizomycotina</taxon>
        <taxon>Sordariomycetes</taxon>
        <taxon>Hypocreomycetidae</taxon>
        <taxon>Hypocreales</taxon>
        <taxon>Nectriaceae</taxon>
        <taxon>Fusarium</taxon>
        <taxon>Fusarium solani species complex</taxon>
    </lineage>
</organism>
<protein>
    <submittedName>
        <fullName evidence="1">Uncharacterized protein</fullName>
    </submittedName>
</protein>
<comment type="caution">
    <text evidence="1">The sequence shown here is derived from an EMBL/GenBank/DDBJ whole genome shotgun (WGS) entry which is preliminary data.</text>
</comment>
<gene>
    <name evidence="1" type="ORF">NW755_008058</name>
</gene>
<keyword evidence="2" id="KW-1185">Reference proteome</keyword>